<dbReference type="PANTHER" id="PTHR42924:SF3">
    <property type="entry name" value="POLYMERASE_HISTIDINOL PHOSPHATASE N-TERMINAL DOMAIN-CONTAINING PROTEIN"/>
    <property type="match status" value="1"/>
</dbReference>
<dbReference type="PANTHER" id="PTHR42924">
    <property type="entry name" value="EXONUCLEASE"/>
    <property type="match status" value="1"/>
</dbReference>
<dbReference type="EMBL" id="AP022873">
    <property type="protein sequence ID" value="BCB97278.1"/>
    <property type="molecule type" value="Genomic_DNA"/>
</dbReference>
<dbReference type="GO" id="GO:0004534">
    <property type="term" value="F:5'-3' RNA exonuclease activity"/>
    <property type="evidence" value="ECO:0007669"/>
    <property type="project" value="TreeGrafter"/>
</dbReference>
<dbReference type="CDD" id="cd07432">
    <property type="entry name" value="PHP_HisPPase"/>
    <property type="match status" value="1"/>
</dbReference>
<dbReference type="SUPFAM" id="SSF89550">
    <property type="entry name" value="PHP domain-like"/>
    <property type="match status" value="1"/>
</dbReference>
<dbReference type="Gene3D" id="3.20.20.140">
    <property type="entry name" value="Metal-dependent hydrolases"/>
    <property type="match status" value="1"/>
</dbReference>
<evidence type="ECO:0000313" key="3">
    <source>
        <dbReference type="Proteomes" id="UP000516360"/>
    </source>
</evidence>
<organism evidence="2 3">
    <name type="scientific">Dissulfurispira thermophila</name>
    <dbReference type="NCBI Taxonomy" id="2715679"/>
    <lineage>
        <taxon>Bacteria</taxon>
        <taxon>Pseudomonadati</taxon>
        <taxon>Nitrospirota</taxon>
        <taxon>Thermodesulfovibrionia</taxon>
        <taxon>Thermodesulfovibrionales</taxon>
        <taxon>Dissulfurispiraceae</taxon>
        <taxon>Dissulfurispira</taxon>
    </lineage>
</organism>
<evidence type="ECO:0000313" key="2">
    <source>
        <dbReference type="EMBL" id="BCB97278.1"/>
    </source>
</evidence>
<dbReference type="Pfam" id="PF02811">
    <property type="entry name" value="PHP"/>
    <property type="match status" value="1"/>
</dbReference>
<dbReference type="Proteomes" id="UP000516360">
    <property type="component" value="Chromosome"/>
</dbReference>
<accession>A0A7G1H3I3</accession>
<sequence length="249" mass="27999">MKRFIADLHIHTCLSPCAELDMTPLRIIDTAVKKGIDVIAISDHNSAENAEIAVKIAMKKGIMVLPSMEITSQEEAHVLAIFDSVDKVMGMQEIVYRHLPNGINDERVIGYQVVVNENDEVLRFNKRILFSATILSLKEIVDTIHSIGGIAIASHIDKEIFSVVSQFGFIPGDIAFDALEISYNTKRQRAESVFGGYKTIPWITSSDAHHLADLGRRTVSFFLDELTFDEIKMAFKGMRKIEWNTEDMD</sequence>
<dbReference type="InterPro" id="IPR052018">
    <property type="entry name" value="PHP_domain"/>
</dbReference>
<gene>
    <name evidence="2" type="ORF">JZK55_22000</name>
</gene>
<dbReference type="InterPro" id="IPR003141">
    <property type="entry name" value="Pol/His_phosphatase_N"/>
</dbReference>
<keyword evidence="3" id="KW-1185">Reference proteome</keyword>
<name>A0A7G1H3I3_9BACT</name>
<dbReference type="RefSeq" id="WP_203472416.1">
    <property type="nucleotide sequence ID" value="NZ_AP022873.1"/>
</dbReference>
<dbReference type="SMART" id="SM00481">
    <property type="entry name" value="POLIIIAc"/>
    <property type="match status" value="1"/>
</dbReference>
<proteinExistence type="predicted"/>
<protein>
    <submittedName>
        <fullName evidence="2">Histidinol-phosphatase</fullName>
    </submittedName>
</protein>
<dbReference type="KEGG" id="dtp:JZK55_22000"/>
<evidence type="ECO:0000259" key="1">
    <source>
        <dbReference type="SMART" id="SM00481"/>
    </source>
</evidence>
<dbReference type="InterPro" id="IPR016195">
    <property type="entry name" value="Pol/histidinol_Pase-like"/>
</dbReference>
<feature type="domain" description="Polymerase/histidinol phosphatase N-terminal" evidence="1">
    <location>
        <begin position="6"/>
        <end position="74"/>
    </location>
</feature>
<reference evidence="2 3" key="1">
    <citation type="submission" date="2020-03" db="EMBL/GenBank/DDBJ databases">
        <title>Complete genome sequences of two sulfur-disproportionating bacterial strains T55J and Mzg5.</title>
        <authorList>
            <person name="Umezawa K."/>
            <person name="Kojima H."/>
            <person name="Kato Y."/>
            <person name="Fukui M."/>
        </authorList>
    </citation>
    <scope>NUCLEOTIDE SEQUENCE [LARGE SCALE GENOMIC DNA]</scope>
    <source>
        <strain evidence="2 3">T55J</strain>
    </source>
</reference>
<dbReference type="AlphaFoldDB" id="A0A7G1H3I3"/>
<dbReference type="InterPro" id="IPR004013">
    <property type="entry name" value="PHP_dom"/>
</dbReference>
<dbReference type="GO" id="GO:0035312">
    <property type="term" value="F:5'-3' DNA exonuclease activity"/>
    <property type="evidence" value="ECO:0007669"/>
    <property type="project" value="TreeGrafter"/>
</dbReference>